<gene>
    <name evidence="2" type="ORF">HGI30_02370</name>
</gene>
<feature type="region of interest" description="Disordered" evidence="1">
    <location>
        <begin position="16"/>
        <end position="43"/>
    </location>
</feature>
<keyword evidence="3" id="KW-1185">Reference proteome</keyword>
<dbReference type="Proteomes" id="UP000502136">
    <property type="component" value="Chromosome"/>
</dbReference>
<organism evidence="2 3">
    <name type="scientific">Paenibacillus albicereus</name>
    <dbReference type="NCBI Taxonomy" id="2726185"/>
    <lineage>
        <taxon>Bacteria</taxon>
        <taxon>Bacillati</taxon>
        <taxon>Bacillota</taxon>
        <taxon>Bacilli</taxon>
        <taxon>Bacillales</taxon>
        <taxon>Paenibacillaceae</taxon>
        <taxon>Paenibacillus</taxon>
    </lineage>
</organism>
<sequence length="72" mass="8093">MMAEDLYRYEMELRRHHKQSGRPAEQPWLAAAAGPPLPGAAAQPHPYELRRDGRTASMRPGAGRALLSWLRS</sequence>
<dbReference type="RefSeq" id="WP_168906227.1">
    <property type="nucleotide sequence ID" value="NZ_CP051428.1"/>
</dbReference>
<evidence type="ECO:0000313" key="3">
    <source>
        <dbReference type="Proteomes" id="UP000502136"/>
    </source>
</evidence>
<dbReference type="AlphaFoldDB" id="A0A6H2GT17"/>
<proteinExistence type="predicted"/>
<dbReference type="EMBL" id="CP051428">
    <property type="protein sequence ID" value="QJC50550.1"/>
    <property type="molecule type" value="Genomic_DNA"/>
</dbReference>
<evidence type="ECO:0000256" key="1">
    <source>
        <dbReference type="SAM" id="MobiDB-lite"/>
    </source>
</evidence>
<name>A0A6H2GT17_9BACL</name>
<evidence type="ECO:0000313" key="2">
    <source>
        <dbReference type="EMBL" id="QJC50550.1"/>
    </source>
</evidence>
<feature type="compositionally biased region" description="Low complexity" evidence="1">
    <location>
        <begin position="26"/>
        <end position="43"/>
    </location>
</feature>
<reference evidence="2 3" key="1">
    <citation type="submission" date="2020-04" db="EMBL/GenBank/DDBJ databases">
        <title>Novel Paenibacillus strain UniB2 isolated from commercial digestive syrup.</title>
        <authorList>
            <person name="Thorat V."/>
            <person name="Kirdat K."/>
            <person name="Tiwarekar B."/>
            <person name="Yadav A."/>
        </authorList>
    </citation>
    <scope>NUCLEOTIDE SEQUENCE [LARGE SCALE GENOMIC DNA]</scope>
    <source>
        <strain evidence="2 3">UniB2</strain>
    </source>
</reference>
<dbReference type="KEGG" id="palr:HGI30_02370"/>
<protein>
    <submittedName>
        <fullName evidence="2">Uncharacterized protein</fullName>
    </submittedName>
</protein>
<accession>A0A6H2GT17</accession>